<sequence length="229" mass="24382">MMLMKTIALAASGVLALTGGALMLPQADAALSPTTAAELEQLFVDHDVPQHQWQGLLDAVEAGVPVGAQTDQPPVSTESYARGAMEGTISRWADGSFATSLEEVPVEVQPGQVMARAVAGCVRYTSAGATSSTGCMVSETVFNLTTSFQANYWQSVSQARITRAWNYNASCIGCSWTFEHLRITKGTGFSNSRPSTAELVLMVTMFGSNSRTWLQLSVGPTAVSTQKNY</sequence>
<keyword evidence="3" id="KW-1185">Reference proteome</keyword>
<evidence type="ECO:0000313" key="2">
    <source>
        <dbReference type="EMBL" id="GAA2175698.1"/>
    </source>
</evidence>
<protein>
    <submittedName>
        <fullName evidence="2">Uncharacterized protein</fullName>
    </submittedName>
</protein>
<dbReference type="Proteomes" id="UP001501599">
    <property type="component" value="Unassembled WGS sequence"/>
</dbReference>
<evidence type="ECO:0000313" key="3">
    <source>
        <dbReference type="Proteomes" id="UP001501599"/>
    </source>
</evidence>
<feature type="signal peptide" evidence="1">
    <location>
        <begin position="1"/>
        <end position="29"/>
    </location>
</feature>
<dbReference type="EMBL" id="BAAAQT010000008">
    <property type="protein sequence ID" value="GAA2175698.1"/>
    <property type="molecule type" value="Genomic_DNA"/>
</dbReference>
<evidence type="ECO:0000256" key="1">
    <source>
        <dbReference type="SAM" id="SignalP"/>
    </source>
</evidence>
<comment type="caution">
    <text evidence="2">The sequence shown here is derived from an EMBL/GenBank/DDBJ whole genome shotgun (WGS) entry which is preliminary data.</text>
</comment>
<proteinExistence type="predicted"/>
<feature type="chain" id="PRO_5046925691" evidence="1">
    <location>
        <begin position="30"/>
        <end position="229"/>
    </location>
</feature>
<name>A0ABP5MR08_9MICO</name>
<accession>A0ABP5MR08</accession>
<reference evidence="3" key="1">
    <citation type="journal article" date="2019" name="Int. J. Syst. Evol. Microbiol.">
        <title>The Global Catalogue of Microorganisms (GCM) 10K type strain sequencing project: providing services to taxonomists for standard genome sequencing and annotation.</title>
        <authorList>
            <consortium name="The Broad Institute Genomics Platform"/>
            <consortium name="The Broad Institute Genome Sequencing Center for Infectious Disease"/>
            <person name="Wu L."/>
            <person name="Ma J."/>
        </authorList>
    </citation>
    <scope>NUCLEOTIDE SEQUENCE [LARGE SCALE GENOMIC DNA]</scope>
    <source>
        <strain evidence="3">JCM 16026</strain>
    </source>
</reference>
<gene>
    <name evidence="2" type="ORF">GCM10009846_26600</name>
</gene>
<organism evidence="2 3">
    <name type="scientific">Agrococcus versicolor</name>
    <dbReference type="NCBI Taxonomy" id="501482"/>
    <lineage>
        <taxon>Bacteria</taxon>
        <taxon>Bacillati</taxon>
        <taxon>Actinomycetota</taxon>
        <taxon>Actinomycetes</taxon>
        <taxon>Micrococcales</taxon>
        <taxon>Microbacteriaceae</taxon>
        <taxon>Agrococcus</taxon>
    </lineage>
</organism>
<keyword evidence="1" id="KW-0732">Signal</keyword>